<dbReference type="Proteomes" id="UP000482155">
    <property type="component" value="Unassembled WGS sequence"/>
</dbReference>
<reference evidence="3 4" key="1">
    <citation type="submission" date="2020-02" db="EMBL/GenBank/DDBJ databases">
        <authorList>
            <person name="Kim M.K."/>
        </authorList>
    </citation>
    <scope>NUCLEOTIDE SEQUENCE [LARGE SCALE GENOMIC DNA]</scope>
    <source>
        <strain evidence="3 4">17J57-3</strain>
    </source>
</reference>
<dbReference type="InterPro" id="IPR035919">
    <property type="entry name" value="EAL_sf"/>
</dbReference>
<name>A0A6B3SQ85_9BURK</name>
<dbReference type="InterPro" id="IPR050706">
    <property type="entry name" value="Cyclic-di-GMP_PDE-like"/>
</dbReference>
<accession>A0A6B3SQ85</accession>
<keyword evidence="4" id="KW-1185">Reference proteome</keyword>
<evidence type="ECO:0000259" key="2">
    <source>
        <dbReference type="PROSITE" id="PS50883"/>
    </source>
</evidence>
<dbReference type="AlphaFoldDB" id="A0A6B3SQ85"/>
<proteinExistence type="predicted"/>
<dbReference type="Pfam" id="PF00563">
    <property type="entry name" value="EAL"/>
    <property type="match status" value="1"/>
</dbReference>
<dbReference type="CDD" id="cd01948">
    <property type="entry name" value="EAL"/>
    <property type="match status" value="1"/>
</dbReference>
<dbReference type="Gene3D" id="3.20.20.450">
    <property type="entry name" value="EAL domain"/>
    <property type="match status" value="1"/>
</dbReference>
<dbReference type="PANTHER" id="PTHR33121:SF15">
    <property type="entry name" value="BLUE LIGHT- AND TEMPERATURE-REGULATED ANTIREPRESSOR BLUF"/>
    <property type="match status" value="1"/>
</dbReference>
<dbReference type="SMART" id="SM00052">
    <property type="entry name" value="EAL"/>
    <property type="match status" value="1"/>
</dbReference>
<dbReference type="GO" id="GO:0071111">
    <property type="term" value="F:cyclic-guanylate-specific phosphodiesterase activity"/>
    <property type="evidence" value="ECO:0007669"/>
    <property type="project" value="InterPro"/>
</dbReference>
<dbReference type="EMBL" id="JAAIVB010000065">
    <property type="protein sequence ID" value="NEX63070.1"/>
    <property type="molecule type" value="Genomic_DNA"/>
</dbReference>
<dbReference type="SUPFAM" id="SSF141868">
    <property type="entry name" value="EAL domain-like"/>
    <property type="match status" value="1"/>
</dbReference>
<evidence type="ECO:0000313" key="4">
    <source>
        <dbReference type="Proteomes" id="UP000482155"/>
    </source>
</evidence>
<dbReference type="PANTHER" id="PTHR33121">
    <property type="entry name" value="CYCLIC DI-GMP PHOSPHODIESTERASE PDEF"/>
    <property type="match status" value="1"/>
</dbReference>
<evidence type="ECO:0000256" key="1">
    <source>
        <dbReference type="SAM" id="MobiDB-lite"/>
    </source>
</evidence>
<dbReference type="InterPro" id="IPR001633">
    <property type="entry name" value="EAL_dom"/>
</dbReference>
<protein>
    <submittedName>
        <fullName evidence="3">EAL domain-containing protein</fullName>
    </submittedName>
</protein>
<organism evidence="3 4">
    <name type="scientific">Noviherbaspirillum galbum</name>
    <dbReference type="NCBI Taxonomy" id="2709383"/>
    <lineage>
        <taxon>Bacteria</taxon>
        <taxon>Pseudomonadati</taxon>
        <taxon>Pseudomonadota</taxon>
        <taxon>Betaproteobacteria</taxon>
        <taxon>Burkholderiales</taxon>
        <taxon>Oxalobacteraceae</taxon>
        <taxon>Noviherbaspirillum</taxon>
    </lineage>
</organism>
<gene>
    <name evidence="3" type="ORF">G3574_18455</name>
</gene>
<sequence>MEKVVPLVNPAAPGSRPVPARSGCAGCRTDHPLEFDFEYAFQPIVNVRTRTVFAHEALIRGPQGEPAETVLSRVNDGNRYQFDQACRVKAVATAARLGMTSYLSINFLPNAVYRPEACIQSTLKAAKEHSFPHEKIIFEVTESEKVFDKAHLLNIFRKYSDLGFKTAIDDFGAGYSGLGLLSDFQPSILKLDMDLIRGIDRSPPRQAIVKGVLLTSRLIGTQVVAEGVETPEERDYLREIGVELMQGFLFCRPAFQGLGEIAADAW</sequence>
<comment type="caution">
    <text evidence="3">The sequence shown here is derived from an EMBL/GenBank/DDBJ whole genome shotgun (WGS) entry which is preliminary data.</text>
</comment>
<feature type="domain" description="EAL" evidence="2">
    <location>
        <begin position="20"/>
        <end position="266"/>
    </location>
</feature>
<feature type="region of interest" description="Disordered" evidence="1">
    <location>
        <begin position="1"/>
        <end position="23"/>
    </location>
</feature>
<dbReference type="PROSITE" id="PS50883">
    <property type="entry name" value="EAL"/>
    <property type="match status" value="1"/>
</dbReference>
<evidence type="ECO:0000313" key="3">
    <source>
        <dbReference type="EMBL" id="NEX63070.1"/>
    </source>
</evidence>